<keyword evidence="5" id="KW-0472">Membrane</keyword>
<dbReference type="RefSeq" id="WP_073599799.1">
    <property type="nucleotide sequence ID" value="NZ_MRCB01000012.1"/>
</dbReference>
<dbReference type="PANTHER" id="PTHR37481:SF1">
    <property type="entry name" value="LIPOPOLYSACCHARIDE EXPORT SYSTEM PROTEIN LPTC"/>
    <property type="match status" value="1"/>
</dbReference>
<dbReference type="InterPro" id="IPR026265">
    <property type="entry name" value="LptC"/>
</dbReference>
<keyword evidence="1" id="KW-1003">Cell membrane</keyword>
<dbReference type="InterPro" id="IPR010664">
    <property type="entry name" value="LipoPS_assembly_LptC-rel"/>
</dbReference>
<evidence type="ECO:0000256" key="4">
    <source>
        <dbReference type="ARBA" id="ARBA00022989"/>
    </source>
</evidence>
<dbReference type="Gene3D" id="2.60.450.10">
    <property type="entry name" value="Lipopolysaccharide (LPS) transport protein A like domain"/>
    <property type="match status" value="2"/>
</dbReference>
<proteinExistence type="predicted"/>
<dbReference type="GO" id="GO:0030288">
    <property type="term" value="C:outer membrane-bounded periplasmic space"/>
    <property type="evidence" value="ECO:0007669"/>
    <property type="project" value="TreeGrafter"/>
</dbReference>
<protein>
    <submittedName>
        <fullName evidence="7">LPS export ABC transporter periplasmic protein LptC</fullName>
    </submittedName>
</protein>
<dbReference type="GO" id="GO:0005886">
    <property type="term" value="C:plasma membrane"/>
    <property type="evidence" value="ECO:0007669"/>
    <property type="project" value="InterPro"/>
</dbReference>
<organism evidence="7 8">
    <name type="scientific">Hydrococcus rivularis NIES-593</name>
    <dbReference type="NCBI Taxonomy" id="1921803"/>
    <lineage>
        <taxon>Bacteria</taxon>
        <taxon>Bacillati</taxon>
        <taxon>Cyanobacteriota</taxon>
        <taxon>Cyanophyceae</taxon>
        <taxon>Pleurocapsales</taxon>
        <taxon>Hydrococcaceae</taxon>
        <taxon>Hydrococcus</taxon>
    </lineage>
</organism>
<dbReference type="OrthoDB" id="460011at2"/>
<evidence type="ECO:0000256" key="1">
    <source>
        <dbReference type="ARBA" id="ARBA00022475"/>
    </source>
</evidence>
<accession>A0A1U7HGX3</accession>
<evidence type="ECO:0000313" key="7">
    <source>
        <dbReference type="EMBL" id="OKH22830.1"/>
    </source>
</evidence>
<evidence type="ECO:0000256" key="2">
    <source>
        <dbReference type="ARBA" id="ARBA00022519"/>
    </source>
</evidence>
<keyword evidence="3" id="KW-0812">Transmembrane</keyword>
<feature type="chain" id="PRO_5012730556" evidence="6">
    <location>
        <begin position="24"/>
        <end position="379"/>
    </location>
</feature>
<dbReference type="EMBL" id="MRCB01000012">
    <property type="protein sequence ID" value="OKH22830.1"/>
    <property type="molecule type" value="Genomic_DNA"/>
</dbReference>
<sequence>MKIGALVKGGLLAILLLSLGACQQQREQPEKVDNNSSPASEPETRLVLNNATLEQSNNRGQPLWKIQVEKASYSPDRKMAQVSKIRGNLYQDGKVVLQVSADTGEIYRDGEQIFLKKNIIATDPRNGAVIRSEEVEWRPKEDVLMARQNLRGSNAKFNALAKEGKYYTRQERLELIGNIIATAKEPQLQLKTEHLNWNIPQDKVIGDRPLTMVRFQDKTVTDTVAADRGEVNLKISSTTIQDNVEFRSVDPPVQIAADTVTWNYRNRLVLSNRPVRLYHYTEQVTITGNQAQVDLAKEVARLKGGVRGYGSRNQAKLYSREMTWYVSSQRVEAVGNVIYEQADPQFNVTGDRAVGRLQDNNVVVSGNSQDRVVTEIVPE</sequence>
<evidence type="ECO:0000256" key="6">
    <source>
        <dbReference type="SAM" id="SignalP"/>
    </source>
</evidence>
<name>A0A1U7HGX3_9CYAN</name>
<evidence type="ECO:0000256" key="5">
    <source>
        <dbReference type="ARBA" id="ARBA00023136"/>
    </source>
</evidence>
<keyword evidence="6" id="KW-0732">Signal</keyword>
<keyword evidence="2" id="KW-0997">Cell inner membrane</keyword>
<dbReference type="STRING" id="1921803.NIES593_11995"/>
<comment type="caution">
    <text evidence="7">The sequence shown here is derived from an EMBL/GenBank/DDBJ whole genome shotgun (WGS) entry which is preliminary data.</text>
</comment>
<feature type="signal peptide" evidence="6">
    <location>
        <begin position="1"/>
        <end position="23"/>
    </location>
</feature>
<dbReference type="GO" id="GO:0015221">
    <property type="term" value="F:lipopolysaccharide transmembrane transporter activity"/>
    <property type="evidence" value="ECO:0007669"/>
    <property type="project" value="InterPro"/>
</dbReference>
<keyword evidence="8" id="KW-1185">Reference proteome</keyword>
<evidence type="ECO:0000313" key="8">
    <source>
        <dbReference type="Proteomes" id="UP000186868"/>
    </source>
</evidence>
<dbReference type="PROSITE" id="PS51257">
    <property type="entry name" value="PROKAR_LIPOPROTEIN"/>
    <property type="match status" value="1"/>
</dbReference>
<reference evidence="7 8" key="1">
    <citation type="submission" date="2016-11" db="EMBL/GenBank/DDBJ databases">
        <title>Draft Genome Sequences of Nine Cyanobacterial Strains from Diverse Habitats.</title>
        <authorList>
            <person name="Zhu T."/>
            <person name="Hou S."/>
            <person name="Lu X."/>
            <person name="Hess W.R."/>
        </authorList>
    </citation>
    <scope>NUCLEOTIDE SEQUENCE [LARGE SCALE GENOMIC DNA]</scope>
    <source>
        <strain evidence="7 8">NIES-593</strain>
    </source>
</reference>
<dbReference type="PANTHER" id="PTHR37481">
    <property type="entry name" value="LIPOPOLYSACCHARIDE EXPORT SYSTEM PROTEIN LPTC"/>
    <property type="match status" value="1"/>
</dbReference>
<keyword evidence="4" id="KW-1133">Transmembrane helix</keyword>
<dbReference type="InterPro" id="IPR052363">
    <property type="entry name" value="LPS_export_LptC"/>
</dbReference>
<dbReference type="Pfam" id="PF06835">
    <property type="entry name" value="LptC"/>
    <property type="match status" value="2"/>
</dbReference>
<evidence type="ECO:0000256" key="3">
    <source>
        <dbReference type="ARBA" id="ARBA00022692"/>
    </source>
</evidence>
<dbReference type="GO" id="GO:0017089">
    <property type="term" value="F:glycolipid transfer activity"/>
    <property type="evidence" value="ECO:0007669"/>
    <property type="project" value="TreeGrafter"/>
</dbReference>
<dbReference type="Proteomes" id="UP000186868">
    <property type="component" value="Unassembled WGS sequence"/>
</dbReference>
<dbReference type="AlphaFoldDB" id="A0A1U7HGX3"/>
<gene>
    <name evidence="7" type="ORF">NIES593_11995</name>
</gene>
<dbReference type="NCBIfam" id="TIGR04409">
    <property type="entry name" value="LptC_YrbK"/>
    <property type="match status" value="1"/>
</dbReference>